<accession>A0A9N9VXM1</accession>
<dbReference type="EMBL" id="CABFNQ020000762">
    <property type="protein sequence ID" value="CAH0039818.1"/>
    <property type="molecule type" value="Genomic_DNA"/>
</dbReference>
<proteinExistence type="predicted"/>
<name>A0A9N9VXM1_9HYPO</name>
<gene>
    <name evidence="1" type="ORF">CRHIZ90672A_00005748</name>
</gene>
<dbReference type="AlphaFoldDB" id="A0A9N9VXM1"/>
<dbReference type="OrthoDB" id="10013407at2759"/>
<protein>
    <submittedName>
        <fullName evidence="1">Uncharacterized protein</fullName>
    </submittedName>
</protein>
<evidence type="ECO:0000313" key="1">
    <source>
        <dbReference type="EMBL" id="CAH0039818.1"/>
    </source>
</evidence>
<comment type="caution">
    <text evidence="1">The sequence shown here is derived from an EMBL/GenBank/DDBJ whole genome shotgun (WGS) entry which is preliminary data.</text>
</comment>
<dbReference type="Proteomes" id="UP000696573">
    <property type="component" value="Unassembled WGS sequence"/>
</dbReference>
<reference evidence="1" key="1">
    <citation type="submission" date="2021-10" db="EMBL/GenBank/DDBJ databases">
        <authorList>
            <person name="Piombo E."/>
        </authorList>
    </citation>
    <scope>NUCLEOTIDE SEQUENCE</scope>
</reference>
<keyword evidence="2" id="KW-1185">Reference proteome</keyword>
<sequence>MVGFRRLIYLGLVPKPATFASPSAICIVHAGAAWKIRVDAGGELAVAFFVDTTTEDRKSWNIISETKQGDLNSIAVRKGFRGGDVMTQIAWFDNLTAS</sequence>
<evidence type="ECO:0000313" key="2">
    <source>
        <dbReference type="Proteomes" id="UP000696573"/>
    </source>
</evidence>
<organism evidence="1 2">
    <name type="scientific">Clonostachys rhizophaga</name>
    <dbReference type="NCBI Taxonomy" id="160324"/>
    <lineage>
        <taxon>Eukaryota</taxon>
        <taxon>Fungi</taxon>
        <taxon>Dikarya</taxon>
        <taxon>Ascomycota</taxon>
        <taxon>Pezizomycotina</taxon>
        <taxon>Sordariomycetes</taxon>
        <taxon>Hypocreomycetidae</taxon>
        <taxon>Hypocreales</taxon>
        <taxon>Bionectriaceae</taxon>
        <taxon>Clonostachys</taxon>
    </lineage>
</organism>